<reference evidence="1 2" key="1">
    <citation type="journal article" date="2014" name="Genome Announc.">
        <title>Complete Genome Sequence of Polychlorinated Biphenyl Degrader Comamonas testosteroni TK102 (NBRC 109938).</title>
        <authorList>
            <person name="Fukuda K."/>
            <person name="Hosoyama A."/>
            <person name="Tsuchikane K."/>
            <person name="Ohji S."/>
            <person name="Yamazoe A."/>
            <person name="Fujita N."/>
            <person name="Shintani M."/>
            <person name="Kimbara K."/>
        </authorList>
    </citation>
    <scope>NUCLEOTIDE SEQUENCE [LARGE SCALE GENOMIC DNA]</scope>
    <source>
        <strain evidence="1">TK102</strain>
    </source>
</reference>
<sequence>MGWRIAQEIDRLAAGMVATAVTAPVARMTGWHPHIDGLHLRHHRAAPHRLGIKHLRRRIADIDLTVNPGRQLPGNGATDIGLGLGGTRCANQRQSRQAASE</sequence>
<accession>A0A076PRP5</accession>
<proteinExistence type="predicted"/>
<protein>
    <submittedName>
        <fullName evidence="1">Large exoproteins involved in heme utilization or adhesion</fullName>
    </submittedName>
</protein>
<dbReference type="Proteomes" id="UP000028782">
    <property type="component" value="Chromosome"/>
</dbReference>
<evidence type="ECO:0000313" key="1">
    <source>
        <dbReference type="EMBL" id="AIJ47376.1"/>
    </source>
</evidence>
<dbReference type="AlphaFoldDB" id="A0A076PRP5"/>
<dbReference type="HOGENOM" id="CLU_2286717_0_0_4"/>
<name>A0A076PRP5_COMTE</name>
<gene>
    <name evidence="1" type="ORF">O987_16302</name>
</gene>
<dbReference type="EMBL" id="CP006704">
    <property type="protein sequence ID" value="AIJ47376.1"/>
    <property type="molecule type" value="Genomic_DNA"/>
</dbReference>
<evidence type="ECO:0000313" key="2">
    <source>
        <dbReference type="Proteomes" id="UP000028782"/>
    </source>
</evidence>
<dbReference type="KEGG" id="ctes:O987_16302"/>
<organism evidence="1 2">
    <name type="scientific">Comamonas testosteroni TK102</name>
    <dbReference type="NCBI Taxonomy" id="1392005"/>
    <lineage>
        <taxon>Bacteria</taxon>
        <taxon>Pseudomonadati</taxon>
        <taxon>Pseudomonadota</taxon>
        <taxon>Betaproteobacteria</taxon>
        <taxon>Burkholderiales</taxon>
        <taxon>Comamonadaceae</taxon>
        <taxon>Comamonas</taxon>
    </lineage>
</organism>